<evidence type="ECO:0000256" key="3">
    <source>
        <dbReference type="SAM" id="Phobius"/>
    </source>
</evidence>
<dbReference type="CDD" id="cd04508">
    <property type="entry name" value="Tudor_SF"/>
    <property type="match status" value="1"/>
</dbReference>
<feature type="region of interest" description="Disordered" evidence="2">
    <location>
        <begin position="996"/>
        <end position="1026"/>
    </location>
</feature>
<dbReference type="VEuPathDB" id="VectorBase:AMEM011576"/>
<dbReference type="InterPro" id="IPR047249">
    <property type="entry name" value="BRCT_p53bp1-like_rpt1"/>
</dbReference>
<dbReference type="InterPro" id="IPR001357">
    <property type="entry name" value="BRCT_dom"/>
</dbReference>
<evidence type="ECO:0000259" key="4">
    <source>
        <dbReference type="PROSITE" id="PS50156"/>
    </source>
</evidence>
<dbReference type="CDD" id="cd17724">
    <property type="entry name" value="BRCT_p53bp1_rpt2"/>
    <property type="match status" value="1"/>
</dbReference>
<feature type="compositionally biased region" description="Acidic residues" evidence="2">
    <location>
        <begin position="1417"/>
        <end position="1428"/>
    </location>
</feature>
<dbReference type="InterPro" id="IPR053958">
    <property type="entry name" value="HMGCR/SNAP/NPC1-like_SSD"/>
</dbReference>
<feature type="compositionally biased region" description="Basic and acidic residues" evidence="2">
    <location>
        <begin position="1583"/>
        <end position="1604"/>
    </location>
</feature>
<feature type="transmembrane region" description="Helical" evidence="3">
    <location>
        <begin position="409"/>
        <end position="433"/>
    </location>
</feature>
<keyword evidence="3" id="KW-1133">Transmembrane helix</keyword>
<feature type="compositionally biased region" description="Low complexity" evidence="2">
    <location>
        <begin position="1692"/>
        <end position="1713"/>
    </location>
</feature>
<keyword evidence="3" id="KW-0812">Transmembrane</keyword>
<feature type="transmembrane region" description="Helical" evidence="3">
    <location>
        <begin position="894"/>
        <end position="917"/>
    </location>
</feature>
<reference evidence="6" key="1">
    <citation type="submission" date="2020-05" db="UniProtKB">
        <authorList>
            <consortium name="EnsemblMetazoa"/>
        </authorList>
    </citation>
    <scope>IDENTIFICATION</scope>
    <source>
        <strain evidence="6">MAF</strain>
    </source>
</reference>
<proteinExistence type="inferred from homology"/>
<dbReference type="GO" id="GO:0016020">
    <property type="term" value="C:membrane"/>
    <property type="evidence" value="ECO:0007669"/>
    <property type="project" value="TreeGrafter"/>
</dbReference>
<dbReference type="SUPFAM" id="SSF63748">
    <property type="entry name" value="Tudor/PWWP/MBT"/>
    <property type="match status" value="1"/>
</dbReference>
<dbReference type="InterPro" id="IPR000731">
    <property type="entry name" value="SSD"/>
</dbReference>
<accession>A0A182VAD4</accession>
<dbReference type="Proteomes" id="UP000075903">
    <property type="component" value="Unassembled WGS sequence"/>
</dbReference>
<feature type="compositionally biased region" description="Low complexity" evidence="2">
    <location>
        <begin position="2084"/>
        <end position="2101"/>
    </location>
</feature>
<evidence type="ECO:0000256" key="1">
    <source>
        <dbReference type="ARBA" id="ARBA00005585"/>
    </source>
</evidence>
<dbReference type="PROSITE" id="PS50172">
    <property type="entry name" value="BRCT"/>
    <property type="match status" value="1"/>
</dbReference>
<evidence type="ECO:0000313" key="6">
    <source>
        <dbReference type="EnsemblMetazoa" id="AMEM011576-PA"/>
    </source>
</evidence>
<feature type="region of interest" description="Disordered" evidence="2">
    <location>
        <begin position="1479"/>
        <end position="1501"/>
    </location>
</feature>
<evidence type="ECO:0000259" key="5">
    <source>
        <dbReference type="PROSITE" id="PS50172"/>
    </source>
</evidence>
<feature type="transmembrane region" description="Helical" evidence="3">
    <location>
        <begin position="485"/>
        <end position="507"/>
    </location>
</feature>
<sequence length="2637" mass="284579">MNGNGLSNGHHRAESEENLHKPTTENGGNHQPHPGVQPESDEPNVDRLNCMGRLSYYVSMAIGKFFYRLGYWIANNAWKTIGLCFLLVALCSVGFIRFHKEKSPMKLWIPVGSKFQHDTNWLIEHFKEGNRIETVMITAPDVLVPEVLQTIAIITEEVESFTFHNSEGQRLGWTDVCHKVPLIAEYTANLSRRKRHAQDLEQPSVTTRRPKKSKPFFTPVIDVPSFLFCPMVERLELGCYGSSLLELWKYNRTTIAGLSKEDIVDKLNRTTISPMTGHTVEFAELLGDVKRDWSGRIVSAGSLVTHWFVHVNFSEVDSDVSGNAAGTEDWVTENAMLWEERFLQIVTKAKRDLSNNETDIYYAAGRSYGDISEESMFKDMDKLIYGGIVMFVYMQLVLSKFSWTEFRVILGSVGLMSVGMGFVAGCGIVAALGVSYGPVHTSLPFLLMGLGVDDMFVMMACYRKVRKANPDLQLAERMGLMLQHAGASITVTSLTDIVAFIVGSITVIPSLQSFCIYAAAGVFMMFVFVITFFVAIFTLDELRIASRRNSFLLWVVHDEKSTSLWCEYNLMHRFINALYSRFLLTTMGKVLVILAVILMTGVNVHNLLKLRQKFDPNWFIPEETYYNQFVVKTHEHYPNAGYEAMLLFGNLNYTAELPNLIGITHRLENRTDILHSFSSWVTAFQDFVHTHYDKDIAVDALSEADFRKYLSKFLFSYEGGRYQMNIKFATKLKCGQPAPNITVTTMDFKFRPFKEREEYLPAKYAVEDVLASSNISTGDHYRTLWAKIFGNWVTDEIIDTEIYRNISLALIGVMFCSVVLIVNLQICFWIFVCVLLTLVNVGGLMQVWGLTLDLVSCIALQLAVGLCVDYAAHIGHTFLTINKGDRNRRSLETVLHIGAAVFYGGGSTILSLSILSGSQAYTYRTFFKIFLLVIAYGLFHGTILLPVILSLIGPAPYSGSLNSLNTINNNPSPTKKVCREGTEMISFIGKEKYTPNANIPAASPETNMDLGGTTKTATAATPESTVVVEKSCPVAEVAEKPAAASGKNGSLPDSSADSVKDSACATDSSPGKTNEAPKELPTSPTPPKKVSDDADAVAKAGETNSIADATKSLAKQPAVPKSTDSGGPVKAAVGPPPCADQMDDNEDDELLKRMEAIEKGVDLDAVKESAHQNGMPEKRMEVSQPQRDAGKMNDSAKPVAASSSEVSSAAQPSALKMDTADSAVAADPVSKVTETVSPNTKRKLAPGEEAAGNEPQMKKVHVVADATDGPESSVAKPSAERQDAPAKQPSEMSTEPPGPSEPNEKPPSVEQMEVDEASSSPKDVELLPDTEPNTESDPMDEKSEEISSSVAEEPVRQEGDSTASSKAEHSNVSSSDDKGAGGATTTTTTTTTTSKTPKPAESSEVSASVLPTPSGDEAMEVDEDENDIAESSTSADPSATDAVPVVEPPCVKKVAYLCGEDEEPKESGVNEKDCVVSTEKPTAATSAATSSTLAASTSGAAAPMEVVDSVAKASSSSAVDAKPATKPATEVEEDVVDSSNVATTVTEEEEKVVVKRTETPTAASVKLPEDSVVGSSQPSSSSDTKKPASTEKRLDEQLLREAVHRSGLMAAKATSTPNHSTASAVVTPSSSNPATPTPKTLNPVTTSAVSSSNVYSSTPIHPSFGKVSSGNMSKITNPPSSVETSRIEADDTTTTTTTTTTSSSSPSAAATTSRNEQLASLAETETTEEKKAGDLTSSTKSLPSTTETATTGTSDSSAKSAKKELRHEDSGSSTKASQKTVSDVSEVDSCTASGMNSTEEISLYVSNAGKVNGISSTSEGSDVDGKTDMTKSSLVSIKREDDSKASVSALQLDLSRAISPTTSVQQQYEVSVWYEGKELQFMSVERIHGGERAADPSVTAETVAHDASNIDSSSKQSSTTTTNGSVSSIGPFTLPGAQAAAAATNVGQSSDSSSSSSAATVTGGAAKSSHSLTVPQMKQTVMGPKALCDLMIDEFKKLRRTFAPDEDVSDNEESAHGLLKTPKTPAVGGRGRKESAKKSASRGQKRSKAADSDDDEDDDDVRTPRASGSKQPAKRAKGTGGLAASSNESPVASSSSTTPKSKSVHQEPKQFDICCLARWTDRKYYAGRVTNYREDNKYVVVFEDGCSKTLSRDIIVFGEDGVLPIKHHSIHALTGGDTYEPAIVEEIKRNDANEVVYGVRTASSTLEVTATDIYLTDEQAKWIHNACKDKPDPIQMLRAQAAGTGGSAAGEDATGGNAGNAPEGNATASELTAESGDKGARSTRSKRGANDKSMTPATPEAGYSGGVGKKGRRGRRKQLPPPEHISECSDVSDGYEEEEEVPVVTSPETGLDAVNGVQPELQRTEQESVLARMYIAYEYFGNDGKDSLDQLLGPIPVNAKTLFRNKHFLLSCTVPSKSTEANAKQFSNTPFVKQHIRHQIEAGGGKVYEFFEDVPKNKYKQCKLIAPRPSITAMYVQCLASDIVAVSHEWIIQCCQVLMLVDHKPYALPAGWSFLEKRFIDWGCGRAKDKRATATPFASVCINVASLCKDFNDFWSRVCKLAGGTVRLIKTESDITENLTGYLLTDQEFPEEIKIKATRNGLLVVSTVWVVQCLIMGRVCHPSSNEKLTQIYQEDDY</sequence>
<evidence type="ECO:0008006" key="8">
    <source>
        <dbReference type="Google" id="ProtNLM"/>
    </source>
</evidence>
<evidence type="ECO:0000256" key="2">
    <source>
        <dbReference type="SAM" id="MobiDB-lite"/>
    </source>
</evidence>
<dbReference type="Gene3D" id="3.40.50.10190">
    <property type="entry name" value="BRCT domain"/>
    <property type="match status" value="2"/>
</dbReference>
<feature type="compositionally biased region" description="Low complexity" evidence="2">
    <location>
        <begin position="1912"/>
        <end position="1928"/>
    </location>
</feature>
<dbReference type="Gene3D" id="2.30.30.140">
    <property type="match status" value="1"/>
</dbReference>
<feature type="compositionally biased region" description="Polar residues" evidence="2">
    <location>
        <begin position="1666"/>
        <end position="1684"/>
    </location>
</feature>
<feature type="transmembrane region" description="Helical" evidence="3">
    <location>
        <begin position="828"/>
        <end position="847"/>
    </location>
</feature>
<feature type="transmembrane region" description="Helical" evidence="3">
    <location>
        <begin position="514"/>
        <end position="539"/>
    </location>
</feature>
<feature type="compositionally biased region" description="Low complexity" evidence="2">
    <location>
        <begin position="1620"/>
        <end position="1658"/>
    </location>
</feature>
<feature type="transmembrane region" description="Helical" evidence="3">
    <location>
        <begin position="383"/>
        <end position="403"/>
    </location>
</feature>
<dbReference type="STRING" id="30066.A0A182VAD4"/>
<dbReference type="SUPFAM" id="SSF52113">
    <property type="entry name" value="BRCT domain"/>
    <property type="match status" value="2"/>
</dbReference>
<feature type="compositionally biased region" description="Polar residues" evidence="2">
    <location>
        <begin position="1360"/>
        <end position="1374"/>
    </location>
</feature>
<feature type="region of interest" description="Disordered" evidence="2">
    <location>
        <begin position="1162"/>
        <end position="1444"/>
    </location>
</feature>
<dbReference type="InterPro" id="IPR036420">
    <property type="entry name" value="BRCT_dom_sf"/>
</dbReference>
<feature type="transmembrane region" description="Helical" evidence="3">
    <location>
        <begin position="578"/>
        <end position="604"/>
    </location>
</feature>
<dbReference type="EnsemblMetazoa" id="AMEM011576-RA">
    <property type="protein sequence ID" value="AMEM011576-PA"/>
    <property type="gene ID" value="AMEM011576"/>
</dbReference>
<feature type="domain" description="BRCT" evidence="5">
    <location>
        <begin position="2421"/>
        <end position="2508"/>
    </location>
</feature>
<feature type="region of interest" description="Disordered" evidence="2">
    <location>
        <begin position="1"/>
        <end position="44"/>
    </location>
</feature>
<dbReference type="Pfam" id="PF12349">
    <property type="entry name" value="Sterol-sensing"/>
    <property type="match status" value="1"/>
</dbReference>
<feature type="compositionally biased region" description="Acidic residues" evidence="2">
    <location>
        <begin position="1326"/>
        <end position="1338"/>
    </location>
</feature>
<dbReference type="VEuPathDB" id="VectorBase:AMEM21_014285"/>
<dbReference type="PROSITE" id="PS50156">
    <property type="entry name" value="SSD"/>
    <property type="match status" value="1"/>
</dbReference>
<feature type="compositionally biased region" description="Polar residues" evidence="2">
    <location>
        <begin position="1047"/>
        <end position="1057"/>
    </location>
</feature>
<dbReference type="CDD" id="cd17745">
    <property type="entry name" value="BRCT_p53bp1_rpt1"/>
    <property type="match status" value="1"/>
</dbReference>
<dbReference type="Pfam" id="PF18428">
    <property type="entry name" value="BRCT_3"/>
    <property type="match status" value="1"/>
</dbReference>
<feature type="compositionally biased region" description="Low complexity" evidence="2">
    <location>
        <begin position="1482"/>
        <end position="1501"/>
    </location>
</feature>
<dbReference type="Gene3D" id="1.20.1640.10">
    <property type="entry name" value="Multidrug efflux transporter AcrB transmembrane domain"/>
    <property type="match status" value="2"/>
</dbReference>
<feature type="compositionally biased region" description="Basic and acidic residues" evidence="2">
    <location>
        <begin position="1162"/>
        <end position="1181"/>
    </location>
</feature>
<organism evidence="6 7">
    <name type="scientific">Anopheles merus</name>
    <name type="common">Mosquito</name>
    <dbReference type="NCBI Taxonomy" id="30066"/>
    <lineage>
        <taxon>Eukaryota</taxon>
        <taxon>Metazoa</taxon>
        <taxon>Ecdysozoa</taxon>
        <taxon>Arthropoda</taxon>
        <taxon>Hexapoda</taxon>
        <taxon>Insecta</taxon>
        <taxon>Pterygota</taxon>
        <taxon>Neoptera</taxon>
        <taxon>Endopterygota</taxon>
        <taxon>Diptera</taxon>
        <taxon>Nematocera</taxon>
        <taxon>Culicoidea</taxon>
        <taxon>Culicidae</taxon>
        <taxon>Anophelinae</taxon>
        <taxon>Anopheles</taxon>
    </lineage>
</organism>
<feature type="region of interest" description="Disordered" evidence="2">
    <location>
        <begin position="2004"/>
        <end position="2105"/>
    </location>
</feature>
<feature type="compositionally biased region" description="Low complexity" evidence="2">
    <location>
        <begin position="1513"/>
        <end position="1522"/>
    </location>
</feature>
<dbReference type="InterPro" id="IPR047250">
    <property type="entry name" value="BRCT_p53bp1-like_rpt2"/>
</dbReference>
<dbReference type="InterPro" id="IPR051697">
    <property type="entry name" value="Patched_domain-protein"/>
</dbReference>
<feature type="compositionally biased region" description="Low complexity" evidence="2">
    <location>
        <begin position="1571"/>
        <end position="1582"/>
    </location>
</feature>
<feature type="compositionally biased region" description="Low complexity" evidence="2">
    <location>
        <begin position="1944"/>
        <end position="1969"/>
    </location>
</feature>
<feature type="transmembrane region" description="Helical" evidence="3">
    <location>
        <begin position="929"/>
        <end position="952"/>
    </location>
</feature>
<dbReference type="PANTHER" id="PTHR10796">
    <property type="entry name" value="PATCHED-RELATED"/>
    <property type="match status" value="1"/>
</dbReference>
<feature type="transmembrane region" description="Helical" evidence="3">
    <location>
        <begin position="802"/>
        <end position="822"/>
    </location>
</feature>
<feature type="compositionally biased region" description="Basic residues" evidence="2">
    <location>
        <begin position="2309"/>
        <end position="2318"/>
    </location>
</feature>
<feature type="transmembrane region" description="Helical" evidence="3">
    <location>
        <begin position="80"/>
        <end position="98"/>
    </location>
</feature>
<dbReference type="SUPFAM" id="SSF82866">
    <property type="entry name" value="Multidrug efflux transporter AcrB transmembrane domain"/>
    <property type="match status" value="2"/>
</dbReference>
<feature type="compositionally biased region" description="Basic and acidic residues" evidence="2">
    <location>
        <begin position="1761"/>
        <end position="1770"/>
    </location>
</feature>
<feature type="region of interest" description="Disordered" evidence="2">
    <location>
        <begin position="1039"/>
        <end position="1148"/>
    </location>
</feature>
<feature type="domain" description="SSD" evidence="4">
    <location>
        <begin position="379"/>
        <end position="539"/>
    </location>
</feature>
<feature type="compositionally biased region" description="Low complexity" evidence="2">
    <location>
        <begin position="1429"/>
        <end position="1444"/>
    </location>
</feature>
<feature type="compositionally biased region" description="Low complexity" evidence="2">
    <location>
        <begin position="1384"/>
        <end position="1393"/>
    </location>
</feature>
<feature type="region of interest" description="Disordered" evidence="2">
    <location>
        <begin position="2241"/>
        <end position="2353"/>
    </location>
</feature>
<evidence type="ECO:0000313" key="7">
    <source>
        <dbReference type="Proteomes" id="UP000075903"/>
    </source>
</evidence>
<keyword evidence="3" id="KW-0472">Membrane</keyword>
<feature type="region of interest" description="Disordered" evidence="2">
    <location>
        <begin position="1944"/>
        <end position="1977"/>
    </location>
</feature>
<keyword evidence="7" id="KW-1185">Reference proteome</keyword>
<feature type="region of interest" description="Disordered" evidence="2">
    <location>
        <begin position="1892"/>
        <end position="1930"/>
    </location>
</feature>
<feature type="compositionally biased region" description="Low complexity" evidence="2">
    <location>
        <begin position="1736"/>
        <end position="1759"/>
    </location>
</feature>
<feature type="region of interest" description="Disordered" evidence="2">
    <location>
        <begin position="1513"/>
        <end position="1796"/>
    </location>
</feature>
<dbReference type="PANTHER" id="PTHR10796:SF130">
    <property type="entry name" value="PATCHED DOMAIN-CONTAINING PROTEIN 3-LIKE PROTEIN"/>
    <property type="match status" value="1"/>
</dbReference>
<feature type="compositionally biased region" description="Basic and acidic residues" evidence="2">
    <location>
        <begin position="11"/>
        <end position="23"/>
    </location>
</feature>
<feature type="compositionally biased region" description="Low complexity" evidence="2">
    <location>
        <begin position="2249"/>
        <end position="2268"/>
    </location>
</feature>
<dbReference type="VEuPathDB" id="VectorBase:AMEM21_010499"/>
<feature type="transmembrane region" description="Helical" evidence="3">
    <location>
        <begin position="854"/>
        <end position="874"/>
    </location>
</feature>
<protein>
    <recommendedName>
        <fullName evidence="8">SSD domain-containing protein</fullName>
    </recommendedName>
</protein>
<comment type="similarity">
    <text evidence="1">Belongs to the patched family.</text>
</comment>
<feature type="compositionally biased region" description="Low complexity" evidence="2">
    <location>
        <begin position="1195"/>
        <end position="1214"/>
    </location>
</feature>
<name>A0A182VAD4_ANOME</name>
<feature type="compositionally biased region" description="Polar residues" evidence="2">
    <location>
        <begin position="1771"/>
        <end position="1796"/>
    </location>
</feature>